<feature type="coiled-coil region" evidence="8">
    <location>
        <begin position="657"/>
        <end position="857"/>
    </location>
</feature>
<dbReference type="GO" id="GO:0005874">
    <property type="term" value="C:microtubule"/>
    <property type="evidence" value="ECO:0007669"/>
    <property type="project" value="UniProtKB-KW"/>
</dbReference>
<dbReference type="GO" id="GO:0005524">
    <property type="term" value="F:ATP binding"/>
    <property type="evidence" value="ECO:0007669"/>
    <property type="project" value="UniProtKB-UniRule"/>
</dbReference>
<dbReference type="SMART" id="SM00129">
    <property type="entry name" value="KISc"/>
    <property type="match status" value="1"/>
</dbReference>
<keyword evidence="12" id="KW-1185">Reference proteome</keyword>
<dbReference type="PRINTS" id="PR00380">
    <property type="entry name" value="KINESINHEAVY"/>
</dbReference>
<accession>A0A7G2CFS9</accession>
<evidence type="ECO:0000313" key="12">
    <source>
        <dbReference type="Proteomes" id="UP000515908"/>
    </source>
</evidence>
<dbReference type="GO" id="GO:0008017">
    <property type="term" value="F:microtubule binding"/>
    <property type="evidence" value="ECO:0007669"/>
    <property type="project" value="InterPro"/>
</dbReference>
<reference evidence="11 12" key="1">
    <citation type="submission" date="2020-08" db="EMBL/GenBank/DDBJ databases">
        <authorList>
            <person name="Newling K."/>
            <person name="Davey J."/>
            <person name="Forrester S."/>
        </authorList>
    </citation>
    <scope>NUCLEOTIDE SEQUENCE [LARGE SCALE GENOMIC DNA]</scope>
    <source>
        <strain evidence="12">Crithidia deanei Carvalho (ATCC PRA-265)</strain>
    </source>
</reference>
<keyword evidence="7" id="KW-0493">Microtubule</keyword>
<dbReference type="Proteomes" id="UP000515908">
    <property type="component" value="Chromosome 09"/>
</dbReference>
<evidence type="ECO:0000256" key="8">
    <source>
        <dbReference type="SAM" id="Coils"/>
    </source>
</evidence>
<dbReference type="PANTHER" id="PTHR47969">
    <property type="entry name" value="CHROMOSOME-ASSOCIATED KINESIN KIF4A-RELATED"/>
    <property type="match status" value="1"/>
</dbReference>
<feature type="compositionally biased region" description="Basic and acidic residues" evidence="9">
    <location>
        <begin position="959"/>
        <end position="968"/>
    </location>
</feature>
<dbReference type="EMBL" id="LR877153">
    <property type="protein sequence ID" value="CAD2217543.1"/>
    <property type="molecule type" value="Genomic_DNA"/>
</dbReference>
<comment type="similarity">
    <text evidence="6 7">Belongs to the TRAFAC class myosin-kinesin ATPase superfamily. Kinesin family.</text>
</comment>
<evidence type="ECO:0000259" key="10">
    <source>
        <dbReference type="PROSITE" id="PS50067"/>
    </source>
</evidence>
<protein>
    <recommendedName>
        <fullName evidence="7">Kinesin-like protein</fullName>
    </recommendedName>
</protein>
<dbReference type="Gene3D" id="3.40.850.10">
    <property type="entry name" value="Kinesin motor domain"/>
    <property type="match status" value="1"/>
</dbReference>
<feature type="compositionally biased region" description="Polar residues" evidence="9">
    <location>
        <begin position="973"/>
        <end position="984"/>
    </location>
</feature>
<feature type="compositionally biased region" description="Acidic residues" evidence="9">
    <location>
        <begin position="198"/>
        <end position="212"/>
    </location>
</feature>
<feature type="coiled-coil region" evidence="8">
    <location>
        <begin position="469"/>
        <end position="582"/>
    </location>
</feature>
<feature type="compositionally biased region" description="Basic and acidic residues" evidence="9">
    <location>
        <begin position="989"/>
        <end position="999"/>
    </location>
</feature>
<dbReference type="FunFam" id="3.40.850.10:FF:000135">
    <property type="entry name" value="Putative kinesin"/>
    <property type="match status" value="1"/>
</dbReference>
<dbReference type="GO" id="GO:0005737">
    <property type="term" value="C:cytoplasm"/>
    <property type="evidence" value="ECO:0007669"/>
    <property type="project" value="UniProtKB-SubCell"/>
</dbReference>
<dbReference type="VEuPathDB" id="TriTrypDB:ADEAN_000502100"/>
<feature type="region of interest" description="Disordered" evidence="9">
    <location>
        <begin position="947"/>
        <end position="999"/>
    </location>
</feature>
<feature type="binding site" evidence="6">
    <location>
        <begin position="160"/>
        <end position="167"/>
    </location>
    <ligand>
        <name>ATP</name>
        <dbReference type="ChEBI" id="CHEBI:30616"/>
    </ligand>
</feature>
<keyword evidence="6 7" id="KW-0505">Motor protein</keyword>
<feature type="region of interest" description="Disordered" evidence="9">
    <location>
        <begin position="178"/>
        <end position="222"/>
    </location>
</feature>
<dbReference type="GO" id="GO:0005875">
    <property type="term" value="C:microtubule associated complex"/>
    <property type="evidence" value="ECO:0007669"/>
    <property type="project" value="TreeGrafter"/>
</dbReference>
<keyword evidence="3 6" id="KW-0547">Nucleotide-binding</keyword>
<evidence type="ECO:0000313" key="11">
    <source>
        <dbReference type="EMBL" id="CAD2217543.1"/>
    </source>
</evidence>
<dbReference type="SUPFAM" id="SSF52540">
    <property type="entry name" value="P-loop containing nucleoside triphosphate hydrolases"/>
    <property type="match status" value="1"/>
</dbReference>
<evidence type="ECO:0000256" key="2">
    <source>
        <dbReference type="ARBA" id="ARBA00022490"/>
    </source>
</evidence>
<dbReference type="InterPro" id="IPR001752">
    <property type="entry name" value="Kinesin_motor_dom"/>
</dbReference>
<evidence type="ECO:0000256" key="4">
    <source>
        <dbReference type="ARBA" id="ARBA00022840"/>
    </source>
</evidence>
<dbReference type="GO" id="GO:0051231">
    <property type="term" value="P:spindle elongation"/>
    <property type="evidence" value="ECO:0007669"/>
    <property type="project" value="TreeGrafter"/>
</dbReference>
<dbReference type="InterPro" id="IPR036961">
    <property type="entry name" value="Kinesin_motor_dom_sf"/>
</dbReference>
<evidence type="ECO:0000256" key="5">
    <source>
        <dbReference type="ARBA" id="ARBA00023054"/>
    </source>
</evidence>
<evidence type="ECO:0000256" key="9">
    <source>
        <dbReference type="SAM" id="MobiDB-lite"/>
    </source>
</evidence>
<organism evidence="11 12">
    <name type="scientific">Angomonas deanei</name>
    <dbReference type="NCBI Taxonomy" id="59799"/>
    <lineage>
        <taxon>Eukaryota</taxon>
        <taxon>Discoba</taxon>
        <taxon>Euglenozoa</taxon>
        <taxon>Kinetoplastea</taxon>
        <taxon>Metakinetoplastina</taxon>
        <taxon>Trypanosomatida</taxon>
        <taxon>Trypanosomatidae</taxon>
        <taxon>Strigomonadinae</taxon>
        <taxon>Angomonas</taxon>
    </lineage>
</organism>
<evidence type="ECO:0000256" key="7">
    <source>
        <dbReference type="RuleBase" id="RU000394"/>
    </source>
</evidence>
<proteinExistence type="inferred from homology"/>
<name>A0A7G2CFS9_9TRYP</name>
<dbReference type="GO" id="GO:0003777">
    <property type="term" value="F:microtubule motor activity"/>
    <property type="evidence" value="ECO:0007669"/>
    <property type="project" value="InterPro"/>
</dbReference>
<dbReference type="InterPro" id="IPR027640">
    <property type="entry name" value="Kinesin-like_fam"/>
</dbReference>
<evidence type="ECO:0000256" key="1">
    <source>
        <dbReference type="ARBA" id="ARBA00004496"/>
    </source>
</evidence>
<gene>
    <name evidence="11" type="ORF">ADEAN_000502100</name>
</gene>
<dbReference type="InterPro" id="IPR019821">
    <property type="entry name" value="Kinesin_motor_CS"/>
</dbReference>
<feature type="coiled-coil region" evidence="8">
    <location>
        <begin position="914"/>
        <end position="941"/>
    </location>
</feature>
<sequence length="999" mass="113231">MRCACTLGSAPFSQREISSGEPVHSTVRVDPENPSIISILEPTKEFRPSATYSFTRCFWSVFDAGNTNAVEAVESVLNAAPQSARRSRAASMMQVPSSARRGSVIEPPPRAPTGGSNPCAVDAQVKHPPFAGQGEVYEHVGKPILENTLDGYNGCVFAYGQTGSGKTFTMMGYAPKKKRGEKEPVFNTESRAAFSPTEEGEEGGDEEEEEEVIQSTSDPNDLQGIIPRISKQLFEGLQKKRSEDESLSYRIEVSYFEIYNEKVFDLIRPQTDDLKIRNNPSTGPYVEGLTSKVVTTEEDVAKIIRKGTSERHTAATKYNDRSSRSHAILNFNIVQLFLEEGDTLKMQSKLNLVDLAGSERTGKGGAEGIEKKTGININLSLTVLGRVIGCLADLSQNKSLAVPVPYRESNLTWLLSDSIGGNSQTSMVATISPHTLNYEEMRQTIRYASRAKQIIQKAIRNEDPQIALIKHLQAEVEDLQIRLKEAGGSEYTREYVLGLEKKIKQLEKKVVEQERIIGGLRALLEGAGIADPTAEDGYTDDAVANKAALAAKKAKEEAEKKMEKAQMTIAELKAELERRSEIQPDELIKLRDQLSKQAKAMAAQRHEIGNYKDLLEMNYINDVMLKVVEKENYFFQEYALQMMNSKTSVVDAMQKINAQREGEMEQMKARHQELLAEQAQQFQARIKRAMEDADKEQEALQQRHAEEIAQLNNRIKRIEELSEEEKKRLEKENDDLNNTLMEGLRKQREAHEAELARLRARIENDMGDRKKYNDDLAQQQDANRREIQKLKDELDRLQRSTDKDISRLKSELETEKLRREADLMEKDRQRRNLEMEAADLRREVLKVNSDMGKMEREYQDQIRDLMLQQDQLIAVSNSLLADWEGKSTILEADMCKLRALVYNEDYINFRQKMRDNAFAEKRDYNKEMEEIDAKARREASRLSELVSKAKDYQTSTESSVKKFKEATVKSRTKLGSNASSQVSTPRPDPPLEPRMAKRI</sequence>
<dbReference type="InterPro" id="IPR027417">
    <property type="entry name" value="P-loop_NTPase"/>
</dbReference>
<dbReference type="PANTHER" id="PTHR47969:SF15">
    <property type="entry name" value="CHROMOSOME-ASSOCIATED KINESIN KIF4A-RELATED"/>
    <property type="match status" value="1"/>
</dbReference>
<dbReference type="PROSITE" id="PS00411">
    <property type="entry name" value="KINESIN_MOTOR_1"/>
    <property type="match status" value="1"/>
</dbReference>
<dbReference type="GO" id="GO:0007018">
    <property type="term" value="P:microtubule-based movement"/>
    <property type="evidence" value="ECO:0007669"/>
    <property type="project" value="InterPro"/>
</dbReference>
<dbReference type="Pfam" id="PF00225">
    <property type="entry name" value="Kinesin"/>
    <property type="match status" value="1"/>
</dbReference>
<keyword evidence="5 8" id="KW-0175">Coiled coil</keyword>
<evidence type="ECO:0000256" key="6">
    <source>
        <dbReference type="PROSITE-ProRule" id="PRU00283"/>
    </source>
</evidence>
<keyword evidence="2" id="KW-0963">Cytoplasm</keyword>
<comment type="subcellular location">
    <subcellularLocation>
        <location evidence="1">Cytoplasm</location>
    </subcellularLocation>
</comment>
<feature type="region of interest" description="Disordered" evidence="9">
    <location>
        <begin position="94"/>
        <end position="116"/>
    </location>
</feature>
<keyword evidence="4 6" id="KW-0067">ATP-binding</keyword>
<dbReference type="GO" id="GO:0007052">
    <property type="term" value="P:mitotic spindle organization"/>
    <property type="evidence" value="ECO:0007669"/>
    <property type="project" value="TreeGrafter"/>
</dbReference>
<feature type="domain" description="Kinesin motor" evidence="10">
    <location>
        <begin position="72"/>
        <end position="454"/>
    </location>
</feature>
<dbReference type="PROSITE" id="PS50067">
    <property type="entry name" value="KINESIN_MOTOR_2"/>
    <property type="match status" value="1"/>
</dbReference>
<evidence type="ECO:0000256" key="3">
    <source>
        <dbReference type="ARBA" id="ARBA00022741"/>
    </source>
</evidence>
<dbReference type="AlphaFoldDB" id="A0A7G2CFS9"/>